<reference evidence="2" key="1">
    <citation type="journal article" date="2021" name="PeerJ">
        <title>Extensive microbial diversity within the chicken gut microbiome revealed by metagenomics and culture.</title>
        <authorList>
            <person name="Gilroy R."/>
            <person name="Ravi A."/>
            <person name="Getino M."/>
            <person name="Pursley I."/>
            <person name="Horton D.L."/>
            <person name="Alikhan N.F."/>
            <person name="Baker D."/>
            <person name="Gharbi K."/>
            <person name="Hall N."/>
            <person name="Watson M."/>
            <person name="Adriaenssens E.M."/>
            <person name="Foster-Nyarko E."/>
            <person name="Jarju S."/>
            <person name="Secka A."/>
            <person name="Antonio M."/>
            <person name="Oren A."/>
            <person name="Chaudhuri R.R."/>
            <person name="La Ragione R."/>
            <person name="Hildebrand F."/>
            <person name="Pallen M.J."/>
        </authorList>
    </citation>
    <scope>NUCLEOTIDE SEQUENCE</scope>
    <source>
        <strain evidence="2">ChiSjej1B19-8411</strain>
    </source>
</reference>
<comment type="caution">
    <text evidence="2">The sequence shown here is derived from an EMBL/GenBank/DDBJ whole genome shotgun (WGS) entry which is preliminary data.</text>
</comment>
<feature type="transmembrane region" description="Helical" evidence="1">
    <location>
        <begin position="111"/>
        <end position="129"/>
    </location>
</feature>
<protein>
    <submittedName>
        <fullName evidence="2">Uncharacterized protein</fullName>
    </submittedName>
</protein>
<keyword evidence="1" id="KW-0472">Membrane</keyword>
<keyword evidence="1" id="KW-1133">Transmembrane helix</keyword>
<organism evidence="2 3">
    <name type="scientific">Candidatus Blautia gallistercoris</name>
    <dbReference type="NCBI Taxonomy" id="2838490"/>
    <lineage>
        <taxon>Bacteria</taxon>
        <taxon>Bacillati</taxon>
        <taxon>Bacillota</taxon>
        <taxon>Clostridia</taxon>
        <taxon>Lachnospirales</taxon>
        <taxon>Lachnospiraceae</taxon>
        <taxon>Blautia</taxon>
    </lineage>
</organism>
<keyword evidence="1" id="KW-0812">Transmembrane</keyword>
<feature type="transmembrane region" description="Helical" evidence="1">
    <location>
        <begin position="20"/>
        <end position="42"/>
    </location>
</feature>
<accession>A0A9D1WGQ5</accession>
<evidence type="ECO:0000313" key="2">
    <source>
        <dbReference type="EMBL" id="HIX58874.1"/>
    </source>
</evidence>
<gene>
    <name evidence="2" type="ORF">IAA45_04055</name>
</gene>
<feature type="transmembrane region" description="Helical" evidence="1">
    <location>
        <begin position="80"/>
        <end position="99"/>
    </location>
</feature>
<dbReference type="EMBL" id="DXEX01000093">
    <property type="protein sequence ID" value="HIX58874.1"/>
    <property type="molecule type" value="Genomic_DNA"/>
</dbReference>
<feature type="transmembrane region" description="Helical" evidence="1">
    <location>
        <begin position="49"/>
        <end position="68"/>
    </location>
</feature>
<sequence length="278" mass="31860">MPGITIEEFGFTFILEALEAYWGDALLFFLLFLAAVLSMLLFRRKDGSGIFVCVFFCFLFTIYNPILVRFLVQLLDMETVYYRLFWLLPVAIVLAWYAVHLCSLPRYRWARVLLAAGCAALILLGGQPLESVWHPALPDNIYKVSDDLVDACSIIHRDSEEEQPTVVFDTNMNMVARQYDPSLLLALDRNAVLYRAGSQTISGINEDSVYYRGQKALMDVAFYGEEIPMRQFLAGLRWREVDYLVVPLNNPLHSYIQEAGCVPVGETEKYVVYRYEQA</sequence>
<evidence type="ECO:0000313" key="3">
    <source>
        <dbReference type="Proteomes" id="UP000886817"/>
    </source>
</evidence>
<reference evidence="2" key="2">
    <citation type="submission" date="2021-04" db="EMBL/GenBank/DDBJ databases">
        <authorList>
            <person name="Gilroy R."/>
        </authorList>
    </citation>
    <scope>NUCLEOTIDE SEQUENCE</scope>
    <source>
        <strain evidence="2">ChiSjej1B19-8411</strain>
    </source>
</reference>
<proteinExistence type="predicted"/>
<dbReference type="Proteomes" id="UP000886817">
    <property type="component" value="Unassembled WGS sequence"/>
</dbReference>
<name>A0A9D1WGQ5_9FIRM</name>
<dbReference type="AlphaFoldDB" id="A0A9D1WGQ5"/>
<evidence type="ECO:0000256" key="1">
    <source>
        <dbReference type="SAM" id="Phobius"/>
    </source>
</evidence>